<proteinExistence type="predicted"/>
<evidence type="ECO:0000313" key="2">
    <source>
        <dbReference type="Proteomes" id="UP000310760"/>
    </source>
</evidence>
<gene>
    <name evidence="1" type="ORF">E5339_03160</name>
</gene>
<evidence type="ECO:0000313" key="1">
    <source>
        <dbReference type="EMBL" id="TGY72594.1"/>
    </source>
</evidence>
<comment type="caution">
    <text evidence="1">The sequence shown here is derived from an EMBL/GenBank/DDBJ whole genome shotgun (WGS) entry which is preliminary data.</text>
</comment>
<dbReference type="AlphaFoldDB" id="A0A4S2FTJ2"/>
<sequence length="23" mass="2664">MTVLKHKPNNHNFFKTGFVASVF</sequence>
<accession>A0A4S2FTJ2</accession>
<protein>
    <submittedName>
        <fullName evidence="1">Uncharacterized protein</fullName>
    </submittedName>
</protein>
<organism evidence="1 2">
    <name type="scientific">Phocaeicola sartorii</name>
    <dbReference type="NCBI Taxonomy" id="671267"/>
    <lineage>
        <taxon>Bacteria</taxon>
        <taxon>Pseudomonadati</taxon>
        <taxon>Bacteroidota</taxon>
        <taxon>Bacteroidia</taxon>
        <taxon>Bacteroidales</taxon>
        <taxon>Bacteroidaceae</taxon>
        <taxon>Phocaeicola</taxon>
    </lineage>
</organism>
<dbReference type="EMBL" id="SRYJ01000005">
    <property type="protein sequence ID" value="TGY72594.1"/>
    <property type="molecule type" value="Genomic_DNA"/>
</dbReference>
<dbReference type="Proteomes" id="UP000310760">
    <property type="component" value="Unassembled WGS sequence"/>
</dbReference>
<name>A0A4S2FTJ2_9BACT</name>
<reference evidence="1 2" key="1">
    <citation type="submission" date="2019-04" db="EMBL/GenBank/DDBJ databases">
        <title>Microbes associate with the intestines of laboratory mice.</title>
        <authorList>
            <person name="Navarre W."/>
            <person name="Wong E."/>
            <person name="Huang K."/>
            <person name="Tropini C."/>
            <person name="Ng K."/>
            <person name="Yu B."/>
        </authorList>
    </citation>
    <scope>NUCLEOTIDE SEQUENCE [LARGE SCALE GENOMIC DNA]</scope>
    <source>
        <strain evidence="1 2">NM22_B1</strain>
    </source>
</reference>